<feature type="domain" description="Rhodopsin" evidence="8">
    <location>
        <begin position="38"/>
        <end position="264"/>
    </location>
</feature>
<feature type="transmembrane region" description="Helical" evidence="7">
    <location>
        <begin position="175"/>
        <end position="196"/>
    </location>
</feature>
<dbReference type="GeneID" id="85445569"/>
<dbReference type="EMBL" id="JAHLJV010000049">
    <property type="protein sequence ID" value="KAK1584924.1"/>
    <property type="molecule type" value="Genomic_DNA"/>
</dbReference>
<evidence type="ECO:0000256" key="4">
    <source>
        <dbReference type="ARBA" id="ARBA00023136"/>
    </source>
</evidence>
<feature type="transmembrane region" description="Helical" evidence="7">
    <location>
        <begin position="241"/>
        <end position="263"/>
    </location>
</feature>
<feature type="transmembrane region" description="Helical" evidence="7">
    <location>
        <begin position="44"/>
        <end position="63"/>
    </location>
</feature>
<organism evidence="9 10">
    <name type="scientific">Colletotrichum navitas</name>
    <dbReference type="NCBI Taxonomy" id="681940"/>
    <lineage>
        <taxon>Eukaryota</taxon>
        <taxon>Fungi</taxon>
        <taxon>Dikarya</taxon>
        <taxon>Ascomycota</taxon>
        <taxon>Pezizomycotina</taxon>
        <taxon>Sordariomycetes</taxon>
        <taxon>Hypocreomycetidae</taxon>
        <taxon>Glomerellales</taxon>
        <taxon>Glomerellaceae</taxon>
        <taxon>Colletotrichum</taxon>
        <taxon>Colletotrichum graminicola species complex</taxon>
    </lineage>
</organism>
<accession>A0AAD8PVW4</accession>
<reference evidence="9" key="1">
    <citation type="submission" date="2021-06" db="EMBL/GenBank/DDBJ databases">
        <title>Comparative genomics, transcriptomics and evolutionary studies reveal genomic signatures of adaptation to plant cell wall in hemibiotrophic fungi.</title>
        <authorList>
            <consortium name="DOE Joint Genome Institute"/>
            <person name="Baroncelli R."/>
            <person name="Diaz J.F."/>
            <person name="Benocci T."/>
            <person name="Peng M."/>
            <person name="Battaglia E."/>
            <person name="Haridas S."/>
            <person name="Andreopoulos W."/>
            <person name="Labutti K."/>
            <person name="Pangilinan J."/>
            <person name="Floch G.L."/>
            <person name="Makela M.R."/>
            <person name="Henrissat B."/>
            <person name="Grigoriev I.V."/>
            <person name="Crouch J.A."/>
            <person name="De Vries R.P."/>
            <person name="Sukno S.A."/>
            <person name="Thon M.R."/>
        </authorList>
    </citation>
    <scope>NUCLEOTIDE SEQUENCE</scope>
    <source>
        <strain evidence="9">CBS 125086</strain>
    </source>
</reference>
<keyword evidence="2 7" id="KW-0812">Transmembrane</keyword>
<keyword evidence="4 7" id="KW-0472">Membrane</keyword>
<evidence type="ECO:0000256" key="5">
    <source>
        <dbReference type="ARBA" id="ARBA00038359"/>
    </source>
</evidence>
<keyword evidence="3 7" id="KW-1133">Transmembrane helix</keyword>
<gene>
    <name evidence="9" type="ORF">LY79DRAFT_591793</name>
</gene>
<dbReference type="Proteomes" id="UP001230504">
    <property type="component" value="Unassembled WGS sequence"/>
</dbReference>
<proteinExistence type="inferred from homology"/>
<evidence type="ECO:0000259" key="8">
    <source>
        <dbReference type="Pfam" id="PF20684"/>
    </source>
</evidence>
<evidence type="ECO:0000313" key="10">
    <source>
        <dbReference type="Proteomes" id="UP001230504"/>
    </source>
</evidence>
<dbReference type="PANTHER" id="PTHR33048:SF149">
    <property type="entry name" value="UBID FAMILY DECARBOXYLASE"/>
    <property type="match status" value="1"/>
</dbReference>
<dbReference type="GO" id="GO:0016020">
    <property type="term" value="C:membrane"/>
    <property type="evidence" value="ECO:0007669"/>
    <property type="project" value="UniProtKB-SubCell"/>
</dbReference>
<feature type="compositionally biased region" description="Polar residues" evidence="6">
    <location>
        <begin position="346"/>
        <end position="357"/>
    </location>
</feature>
<sequence>MVDVGDSFASTLAREGWGLYGLGMAVLLLRLLGGVFYYQADDYLEMLAAFFYTVLIITLNMIVDKGGSNLFTTEQFSAFTPADIEARVAGSKIVLVSEQAMLNVIYVLKACVLVLYTRLTLGLTAQRFVRCLAVYVAVGWTATQITMFTACRPFSGYWAVPPPDPQCATLERYAIVQGCFNITSDVLMLLVPLPLVSRMHIAWRQKAVLIFIFSLGICVIVAALLTKIFNLRNPYSPVYMLWYIREATVATCVSNLPLVWPLLREWFPWLRSLSAPGVLPTPHSVRRTKAVSGSTWDATTQRGGSQLTGAAMAATAATGRRDTLDDFRHWLNAADLELQRPPSCVRSPSSQRSTLSGRTDEPAGSPGRKSRKQHPSSFPDAFLQGWDGAEPSLRKQTMDLDLEQGVLYSCFGPGQGLYPEPKKPDASATK</sequence>
<feature type="region of interest" description="Disordered" evidence="6">
    <location>
        <begin position="341"/>
        <end position="390"/>
    </location>
</feature>
<evidence type="ECO:0000256" key="6">
    <source>
        <dbReference type="SAM" id="MobiDB-lite"/>
    </source>
</evidence>
<evidence type="ECO:0000313" key="9">
    <source>
        <dbReference type="EMBL" id="KAK1584924.1"/>
    </source>
</evidence>
<comment type="subcellular location">
    <subcellularLocation>
        <location evidence="1">Membrane</location>
        <topology evidence="1">Multi-pass membrane protein</topology>
    </subcellularLocation>
</comment>
<feature type="transmembrane region" description="Helical" evidence="7">
    <location>
        <begin position="100"/>
        <end position="119"/>
    </location>
</feature>
<evidence type="ECO:0000256" key="1">
    <source>
        <dbReference type="ARBA" id="ARBA00004141"/>
    </source>
</evidence>
<comment type="caution">
    <text evidence="9">The sequence shown here is derived from an EMBL/GenBank/DDBJ whole genome shotgun (WGS) entry which is preliminary data.</text>
</comment>
<dbReference type="RefSeq" id="XP_060411980.1">
    <property type="nucleotide sequence ID" value="XM_060561329.1"/>
</dbReference>
<feature type="region of interest" description="Disordered" evidence="6">
    <location>
        <begin position="411"/>
        <end position="430"/>
    </location>
</feature>
<feature type="transmembrane region" description="Helical" evidence="7">
    <location>
        <begin position="17"/>
        <end position="37"/>
    </location>
</feature>
<dbReference type="InterPro" id="IPR049326">
    <property type="entry name" value="Rhodopsin_dom_fungi"/>
</dbReference>
<feature type="compositionally biased region" description="Polar residues" evidence="6">
    <location>
        <begin position="291"/>
        <end position="305"/>
    </location>
</feature>
<dbReference type="AlphaFoldDB" id="A0AAD8PVW4"/>
<protein>
    <recommendedName>
        <fullName evidence="8">Rhodopsin domain-containing protein</fullName>
    </recommendedName>
</protein>
<evidence type="ECO:0000256" key="7">
    <source>
        <dbReference type="SAM" id="Phobius"/>
    </source>
</evidence>
<feature type="transmembrane region" description="Helical" evidence="7">
    <location>
        <begin position="208"/>
        <end position="229"/>
    </location>
</feature>
<evidence type="ECO:0000256" key="3">
    <source>
        <dbReference type="ARBA" id="ARBA00022989"/>
    </source>
</evidence>
<name>A0AAD8PVW4_9PEZI</name>
<dbReference type="InterPro" id="IPR052337">
    <property type="entry name" value="SAT4-like"/>
</dbReference>
<feature type="region of interest" description="Disordered" evidence="6">
    <location>
        <begin position="290"/>
        <end position="309"/>
    </location>
</feature>
<dbReference type="PANTHER" id="PTHR33048">
    <property type="entry name" value="PTH11-LIKE INTEGRAL MEMBRANE PROTEIN (AFU_ORTHOLOGUE AFUA_5G11245)"/>
    <property type="match status" value="1"/>
</dbReference>
<keyword evidence="10" id="KW-1185">Reference proteome</keyword>
<feature type="compositionally biased region" description="Basic and acidic residues" evidence="6">
    <location>
        <begin position="420"/>
        <end position="430"/>
    </location>
</feature>
<evidence type="ECO:0000256" key="2">
    <source>
        <dbReference type="ARBA" id="ARBA00022692"/>
    </source>
</evidence>
<feature type="transmembrane region" description="Helical" evidence="7">
    <location>
        <begin position="131"/>
        <end position="155"/>
    </location>
</feature>
<comment type="similarity">
    <text evidence="5">Belongs to the SAT4 family.</text>
</comment>
<dbReference type="Pfam" id="PF20684">
    <property type="entry name" value="Fung_rhodopsin"/>
    <property type="match status" value="1"/>
</dbReference>